<dbReference type="SUPFAM" id="SSF52540">
    <property type="entry name" value="P-loop containing nucleoside triphosphate hydrolases"/>
    <property type="match status" value="1"/>
</dbReference>
<dbReference type="KEGG" id="paca:ID47_03855"/>
<keyword evidence="5 8" id="KW-0067">ATP-binding</keyword>
<comment type="subcellular location">
    <subcellularLocation>
        <location evidence="8">Cytoplasm</location>
    </subcellularLocation>
</comment>
<evidence type="ECO:0000259" key="9">
    <source>
        <dbReference type="Pfam" id="PF02224"/>
    </source>
</evidence>
<keyword evidence="4 8" id="KW-0418">Kinase</keyword>
<evidence type="ECO:0000256" key="8">
    <source>
        <dbReference type="HAMAP-Rule" id="MF_00238"/>
    </source>
</evidence>
<evidence type="ECO:0000256" key="7">
    <source>
        <dbReference type="ARBA" id="ARBA00048478"/>
    </source>
</evidence>
<comment type="catalytic activity">
    <reaction evidence="6 8">
        <text>dCMP + ATP = dCDP + ADP</text>
        <dbReference type="Rhea" id="RHEA:25094"/>
        <dbReference type="ChEBI" id="CHEBI:30616"/>
        <dbReference type="ChEBI" id="CHEBI:57566"/>
        <dbReference type="ChEBI" id="CHEBI:58593"/>
        <dbReference type="ChEBI" id="CHEBI:456216"/>
        <dbReference type="EC" id="2.7.4.25"/>
    </reaction>
</comment>
<gene>
    <name evidence="8" type="primary">cmk</name>
    <name evidence="10" type="ORF">ID47_03855</name>
</gene>
<keyword evidence="2 8" id="KW-0808">Transferase</keyword>
<dbReference type="OrthoDB" id="9807434at2"/>
<dbReference type="GO" id="GO:0036430">
    <property type="term" value="F:CMP kinase activity"/>
    <property type="evidence" value="ECO:0007669"/>
    <property type="project" value="RHEA"/>
</dbReference>
<evidence type="ECO:0000256" key="5">
    <source>
        <dbReference type="ARBA" id="ARBA00022840"/>
    </source>
</evidence>
<dbReference type="InterPro" id="IPR003136">
    <property type="entry name" value="Cytidylate_kin"/>
</dbReference>
<organism evidence="10 11">
    <name type="scientific">Candidatus Odyssella acanthamoebae</name>
    <dbReference type="NCBI Taxonomy" id="91604"/>
    <lineage>
        <taxon>Bacteria</taxon>
        <taxon>Pseudomonadati</taxon>
        <taxon>Pseudomonadota</taxon>
        <taxon>Alphaproteobacteria</taxon>
        <taxon>Holosporales</taxon>
        <taxon>Candidatus Paracaedibacteraceae</taxon>
        <taxon>Candidatus Odyssella</taxon>
    </lineage>
</organism>
<keyword evidence="3 8" id="KW-0547">Nucleotide-binding</keyword>
<evidence type="ECO:0000256" key="3">
    <source>
        <dbReference type="ARBA" id="ARBA00022741"/>
    </source>
</evidence>
<dbReference type="NCBIfam" id="TIGR00017">
    <property type="entry name" value="cmk"/>
    <property type="match status" value="1"/>
</dbReference>
<dbReference type="GO" id="GO:0036431">
    <property type="term" value="F:dCMP kinase activity"/>
    <property type="evidence" value="ECO:0007669"/>
    <property type="project" value="InterPro"/>
</dbReference>
<dbReference type="AlphaFoldDB" id="A0A077AUJ4"/>
<feature type="binding site" evidence="8">
    <location>
        <begin position="14"/>
        <end position="22"/>
    </location>
    <ligand>
        <name>ATP</name>
        <dbReference type="ChEBI" id="CHEBI:30616"/>
    </ligand>
</feature>
<dbReference type="STRING" id="91604.ID47_03855"/>
<dbReference type="InterPro" id="IPR027417">
    <property type="entry name" value="P-loop_NTPase"/>
</dbReference>
<dbReference type="EMBL" id="CP008941">
    <property type="protein sequence ID" value="AIK96066.1"/>
    <property type="molecule type" value="Genomic_DNA"/>
</dbReference>
<dbReference type="eggNOG" id="COG0283">
    <property type="taxonomic scope" value="Bacteria"/>
</dbReference>
<evidence type="ECO:0000256" key="4">
    <source>
        <dbReference type="ARBA" id="ARBA00022777"/>
    </source>
</evidence>
<evidence type="ECO:0000256" key="1">
    <source>
        <dbReference type="ARBA" id="ARBA00009427"/>
    </source>
</evidence>
<protein>
    <recommendedName>
        <fullName evidence="8">Cytidylate kinase</fullName>
        <shortName evidence="8">CK</shortName>
        <ecNumber evidence="8">2.7.4.25</ecNumber>
    </recommendedName>
    <alternativeName>
        <fullName evidence="8">Cytidine monophosphate kinase</fullName>
        <shortName evidence="8">CMP kinase</shortName>
    </alternativeName>
</protein>
<name>A0A077AUJ4_9PROT</name>
<reference evidence="10 11" key="1">
    <citation type="submission" date="2014-07" db="EMBL/GenBank/DDBJ databases">
        <title>Comparative genomic insights into amoeba endosymbionts belonging to the families of Holosporaceae and Candidatus Midichloriaceae within Rickettsiales.</title>
        <authorList>
            <person name="Wang Z."/>
            <person name="Wu M."/>
        </authorList>
    </citation>
    <scope>NUCLEOTIDE SEQUENCE [LARGE SCALE GENOMIC DNA]</scope>
    <source>
        <strain evidence="10">PRA3</strain>
    </source>
</reference>
<dbReference type="CDD" id="cd02020">
    <property type="entry name" value="CMPK"/>
    <property type="match status" value="1"/>
</dbReference>
<dbReference type="Gene3D" id="3.40.50.300">
    <property type="entry name" value="P-loop containing nucleotide triphosphate hydrolases"/>
    <property type="match status" value="1"/>
</dbReference>
<dbReference type="Proteomes" id="UP000028926">
    <property type="component" value="Chromosome"/>
</dbReference>
<proteinExistence type="inferred from homology"/>
<dbReference type="GO" id="GO:0005524">
    <property type="term" value="F:ATP binding"/>
    <property type="evidence" value="ECO:0007669"/>
    <property type="project" value="UniProtKB-UniRule"/>
</dbReference>
<dbReference type="GO" id="GO:0006220">
    <property type="term" value="P:pyrimidine nucleotide metabolic process"/>
    <property type="evidence" value="ECO:0007669"/>
    <property type="project" value="UniProtKB-UniRule"/>
</dbReference>
<keyword evidence="11" id="KW-1185">Reference proteome</keyword>
<dbReference type="Pfam" id="PF02224">
    <property type="entry name" value="Cytidylate_kin"/>
    <property type="match status" value="1"/>
</dbReference>
<evidence type="ECO:0000313" key="11">
    <source>
        <dbReference type="Proteomes" id="UP000028926"/>
    </source>
</evidence>
<comment type="similarity">
    <text evidence="1 8">Belongs to the cytidylate kinase family. Type 1 subfamily.</text>
</comment>
<dbReference type="HOGENOM" id="CLU_079959_0_1_5"/>
<dbReference type="HAMAP" id="MF_00238">
    <property type="entry name" value="Cytidyl_kinase_type1"/>
    <property type="match status" value="1"/>
</dbReference>
<dbReference type="InterPro" id="IPR011994">
    <property type="entry name" value="Cytidylate_kinase_dom"/>
</dbReference>
<evidence type="ECO:0000313" key="10">
    <source>
        <dbReference type="EMBL" id="AIK96066.1"/>
    </source>
</evidence>
<feature type="domain" description="Cytidylate kinase" evidence="9">
    <location>
        <begin position="10"/>
        <end position="210"/>
    </location>
</feature>
<evidence type="ECO:0000256" key="6">
    <source>
        <dbReference type="ARBA" id="ARBA00047615"/>
    </source>
</evidence>
<keyword evidence="8" id="KW-0963">Cytoplasm</keyword>
<comment type="catalytic activity">
    <reaction evidence="7 8">
        <text>CMP + ATP = CDP + ADP</text>
        <dbReference type="Rhea" id="RHEA:11600"/>
        <dbReference type="ChEBI" id="CHEBI:30616"/>
        <dbReference type="ChEBI" id="CHEBI:58069"/>
        <dbReference type="ChEBI" id="CHEBI:60377"/>
        <dbReference type="ChEBI" id="CHEBI:456216"/>
        <dbReference type="EC" id="2.7.4.25"/>
    </reaction>
</comment>
<dbReference type="EC" id="2.7.4.25" evidence="8"/>
<evidence type="ECO:0000256" key="2">
    <source>
        <dbReference type="ARBA" id="ARBA00022679"/>
    </source>
</evidence>
<dbReference type="GO" id="GO:0005737">
    <property type="term" value="C:cytoplasm"/>
    <property type="evidence" value="ECO:0007669"/>
    <property type="project" value="UniProtKB-SubCell"/>
</dbReference>
<dbReference type="RefSeq" id="WP_038463994.1">
    <property type="nucleotide sequence ID" value="NZ_CP008941.1"/>
</dbReference>
<accession>A0A077AUJ4</accession>
<sequence length="220" mass="24304">MDKDQKKVIIAIDGPSGAGKGTVAHYLANKFNLKILDTGLLYRVVAKMALQQKLGSDQLEKLIEITRNVTVEDVTQEGLRSEKVAAMASKIAIIPAIRTILNQVQRDFAVSDPGDHLGVILDGRDIGTVIYPDADCKIYLTADQEIRALRRMKQESNVCQLEIHQMMAERDKRDSSRTTAPLNAAKDAYIIDTTHLTIDEACKKAAYYVQNSCLPSAMTV</sequence>